<protein>
    <recommendedName>
        <fullName evidence="3">Reverse transcriptase domain-containing protein</fullName>
    </recommendedName>
</protein>
<reference evidence="1" key="1">
    <citation type="submission" date="2010-06" db="EMBL/GenBank/DDBJ databases">
        <authorList>
            <person name="Muzny D."/>
            <person name="Qin X."/>
            <person name="Buhay C."/>
            <person name="Dugan-Rocha S."/>
            <person name="Ding Y."/>
            <person name="Chen G."/>
            <person name="Hawes A."/>
            <person name="Holder M."/>
            <person name="Jhangiani S."/>
            <person name="Johnson A."/>
            <person name="Khan Z."/>
            <person name="Li Z."/>
            <person name="Liu W."/>
            <person name="Liu X."/>
            <person name="Perez L."/>
            <person name="Shen H."/>
            <person name="Wang Q."/>
            <person name="Watt J."/>
            <person name="Xi L."/>
            <person name="Xin Y."/>
            <person name="Zhou J."/>
            <person name="Deng J."/>
            <person name="Jiang H."/>
            <person name="Liu Y."/>
            <person name="Qu J."/>
            <person name="Song X.-Z."/>
            <person name="Zhang L."/>
            <person name="Villasana D."/>
            <person name="Johnson A."/>
            <person name="Liu J."/>
            <person name="Liyanage D."/>
            <person name="Lorensuhewa L."/>
            <person name="Robinson T."/>
            <person name="Song A."/>
            <person name="Song B.-B."/>
            <person name="Dinh H."/>
            <person name="Thornton R."/>
            <person name="Coyle M."/>
            <person name="Francisco L."/>
            <person name="Jackson L."/>
            <person name="Javaid M."/>
            <person name="Korchina V."/>
            <person name="Kovar C."/>
            <person name="Mata R."/>
            <person name="Mathew T."/>
            <person name="Ngo R."/>
            <person name="Nguyen L."/>
            <person name="Nguyen N."/>
            <person name="Okwuonu G."/>
            <person name="Ongeri F."/>
            <person name="Pham C."/>
            <person name="Simmons D."/>
            <person name="Wilczek-Boney K."/>
            <person name="Hale W."/>
            <person name="Jakkamsetti A."/>
            <person name="Pham P."/>
            <person name="Ruth R."/>
            <person name="San Lucas F."/>
            <person name="Warren J."/>
            <person name="Zhang J."/>
            <person name="Zhao Z."/>
            <person name="Zhou C."/>
            <person name="Zhu D."/>
            <person name="Lee S."/>
            <person name="Bess C."/>
            <person name="Blankenburg K."/>
            <person name="Forbes L."/>
            <person name="Fu Q."/>
            <person name="Gubbala S."/>
            <person name="Hirani K."/>
            <person name="Jayaseelan J.C."/>
            <person name="Lara F."/>
            <person name="Munidasa M."/>
            <person name="Palculict T."/>
            <person name="Patil S."/>
            <person name="Pu L.-L."/>
            <person name="Saada N."/>
            <person name="Tang L."/>
            <person name="Weissenberger G."/>
            <person name="Zhu Y."/>
            <person name="Hemphill L."/>
            <person name="Shang Y."/>
            <person name="Youmans B."/>
            <person name="Ayvaz T."/>
            <person name="Ross M."/>
            <person name="Santibanez J."/>
            <person name="Aqrawi P."/>
            <person name="Gross S."/>
            <person name="Joshi V."/>
            <person name="Fowler G."/>
            <person name="Nazareth L."/>
            <person name="Reid J."/>
            <person name="Worley K."/>
            <person name="Petrosino J."/>
            <person name="Highlander S."/>
            <person name="Gibbs R."/>
        </authorList>
    </citation>
    <scope>NUCLEOTIDE SEQUENCE [LARGE SCALE GENOMIC DNA]</scope>
    <source>
        <strain evidence="1">ATCC 35910</strain>
    </source>
</reference>
<proteinExistence type="predicted"/>
<evidence type="ECO:0000313" key="2">
    <source>
        <dbReference type="Proteomes" id="UP000002969"/>
    </source>
</evidence>
<evidence type="ECO:0000313" key="1">
    <source>
        <dbReference type="EMBL" id="EFK34662.1"/>
    </source>
</evidence>
<keyword evidence="2" id="KW-1185">Reference proteome</keyword>
<comment type="caution">
    <text evidence="1">The sequence shown here is derived from an EMBL/GenBank/DDBJ whole genome shotgun (WGS) entry which is preliminary data.</text>
</comment>
<dbReference type="Proteomes" id="UP000002969">
    <property type="component" value="Unassembled WGS sequence"/>
</dbReference>
<accession>A0ABN0ANI8</accession>
<evidence type="ECO:0008006" key="3">
    <source>
        <dbReference type="Google" id="ProtNLM"/>
    </source>
</evidence>
<dbReference type="EMBL" id="ACKQ02000007">
    <property type="protein sequence ID" value="EFK34662.1"/>
    <property type="molecule type" value="Genomic_DNA"/>
</dbReference>
<sequence>MTSLLSVVLQILNAIIAPIIKKAKSIYGLCDMPIGIMTSKGKIRQWIKQSVAAEMPSMSYVLFFIDDCL</sequence>
<organism evidence="1 2">
    <name type="scientific">Chryseobacterium gleum ATCC 35910</name>
    <dbReference type="NCBI Taxonomy" id="525257"/>
    <lineage>
        <taxon>Bacteria</taxon>
        <taxon>Pseudomonadati</taxon>
        <taxon>Bacteroidota</taxon>
        <taxon>Flavobacteriia</taxon>
        <taxon>Flavobacteriales</taxon>
        <taxon>Weeksellaceae</taxon>
        <taxon>Chryseobacterium group</taxon>
        <taxon>Chryseobacterium</taxon>
    </lineage>
</organism>
<gene>
    <name evidence="1" type="ORF">HMPREF0204_13731</name>
</gene>
<name>A0ABN0ANI8_CHRGE</name>